<proteinExistence type="predicted"/>
<keyword evidence="1" id="KW-0472">Membrane</keyword>
<feature type="transmembrane region" description="Helical" evidence="1">
    <location>
        <begin position="62"/>
        <end position="87"/>
    </location>
</feature>
<dbReference type="eggNOG" id="ENOG5030E8D">
    <property type="taxonomic scope" value="Bacteria"/>
</dbReference>
<feature type="transmembrane region" description="Helical" evidence="1">
    <location>
        <begin position="108"/>
        <end position="127"/>
    </location>
</feature>
<sequence length="354" mass="41261">MRKYALYIIDITLLLLLSSLLGMAHPVSLFLLLILCYSLHYIVMKYIPNYLGYFFLCLFQIISSYFVFSTSVLNTLIFSVVFFILLFKKNVSLIEKIIFLFLHMRPPSFFDVFLLLLQGIFTLQLTSHNKHQQIARATLLSSLSIVSLILLYVGNYFRILLFHVINILLPGIGYIITPLFESIELKHGDKIIQVLDKTYRGHSELQKISTRSSEHSYSLFYILFWSILIVIIFYTTYRLLKRKNVSKLKEASILSVFSATNISTKEKKKAKAPNDPSRLIIFRLEQQLQGPFSRKCGETLENWLLRLKRLGISMNERLIIQSYNKTRYSQNKLDSHQLTSLESEVNCIIQQQKN</sequence>
<dbReference type="InterPro" id="IPR025089">
    <property type="entry name" value="DUF4018"/>
</dbReference>
<protein>
    <submittedName>
        <fullName evidence="2">Uncharacterized protein</fullName>
    </submittedName>
</protein>
<evidence type="ECO:0000256" key="1">
    <source>
        <dbReference type="SAM" id="Phobius"/>
    </source>
</evidence>
<feature type="transmembrane region" description="Helical" evidence="1">
    <location>
        <begin position="219"/>
        <end position="240"/>
    </location>
</feature>
<feature type="transmembrane region" description="Helical" evidence="1">
    <location>
        <begin position="160"/>
        <end position="180"/>
    </location>
</feature>
<dbReference type="OrthoDB" id="2987426at2"/>
<organism evidence="2 3">
    <name type="scientific">Bacillus gaemokensis</name>
    <dbReference type="NCBI Taxonomy" id="574375"/>
    <lineage>
        <taxon>Bacteria</taxon>
        <taxon>Bacillati</taxon>
        <taxon>Bacillota</taxon>
        <taxon>Bacilli</taxon>
        <taxon>Bacillales</taxon>
        <taxon>Bacillaceae</taxon>
        <taxon>Bacillus</taxon>
        <taxon>Bacillus cereus group</taxon>
    </lineage>
</organism>
<dbReference type="AlphaFoldDB" id="A0A073KGT8"/>
<dbReference type="Pfam" id="PF13210">
    <property type="entry name" value="DUF4018"/>
    <property type="match status" value="1"/>
</dbReference>
<keyword evidence="1" id="KW-0812">Transmembrane</keyword>
<accession>A0A073KGT8</accession>
<reference evidence="2 3" key="1">
    <citation type="submission" date="2014-06" db="EMBL/GenBank/DDBJ databases">
        <title>Draft genome sequence of Bacillus gaemokensis JCM 15801 (MCCC 1A00707).</title>
        <authorList>
            <person name="Lai Q."/>
            <person name="Liu Y."/>
            <person name="Shao Z."/>
        </authorList>
    </citation>
    <scope>NUCLEOTIDE SEQUENCE [LARGE SCALE GENOMIC DNA]</scope>
    <source>
        <strain evidence="2 3">JCM 15801</strain>
    </source>
</reference>
<dbReference type="STRING" id="574375.AZF08_00895"/>
<evidence type="ECO:0000313" key="3">
    <source>
        <dbReference type="Proteomes" id="UP000027778"/>
    </source>
</evidence>
<dbReference type="EMBL" id="JOTM01000001">
    <property type="protein sequence ID" value="KEK25805.1"/>
    <property type="molecule type" value="Genomic_DNA"/>
</dbReference>
<dbReference type="Proteomes" id="UP000027778">
    <property type="component" value="Unassembled WGS sequence"/>
</dbReference>
<keyword evidence="3" id="KW-1185">Reference proteome</keyword>
<keyword evidence="1" id="KW-1133">Transmembrane helix</keyword>
<gene>
    <name evidence="2" type="ORF">BAGA_00790</name>
</gene>
<evidence type="ECO:0000313" key="2">
    <source>
        <dbReference type="EMBL" id="KEK25805.1"/>
    </source>
</evidence>
<comment type="caution">
    <text evidence="2">The sequence shown here is derived from an EMBL/GenBank/DDBJ whole genome shotgun (WGS) entry which is preliminary data.</text>
</comment>
<feature type="transmembrane region" description="Helical" evidence="1">
    <location>
        <begin position="133"/>
        <end position="153"/>
    </location>
</feature>
<name>A0A073KGT8_9BACI</name>
<feature type="transmembrane region" description="Helical" evidence="1">
    <location>
        <begin position="12"/>
        <end position="42"/>
    </location>
</feature>